<dbReference type="Proteomes" id="UP000823630">
    <property type="component" value="Unassembled WGS sequence"/>
</dbReference>
<sequence>MKSRNITDFCKNAMGTVFLLAGAFFVCSTLVSIRAVFADPIAPMATSAMVAAPQATRAGTASPRANATSRRNAANTVSRGTASATTVSPSRSVSTRATTARTTTTRAATTAAASRTGTTGNATRATTASASRTTSTRPSATASRTTTTRPTTTASGRNVVSRGTVANASRSVANRNVISRAGTPARVSLQGSAIRGSKATTNTYTYLSNRLYTGNYSNIIDSTTGLISAEAYNNCMESYYACMDEICTARNAAQRRCACAGRVKAFAEAEAALEQANEELIKVSGELALLIATKGKNVSQAFQLTDAEKVMNCVSWKEASKNGTASEDDFGDWCAEHALYDDTCSRQSPPSYCEKTGNNFGFDIDDLDGSGSDILASLQSWADAKEATLTIITDDTDSLTSAFEDLTNVVGDLAGIDGAFADSENLKDSLAETWGYELFEYAHNNVCNRVLDSCFNGIYEACGTPPSGGRKCGNGQSQCPYNYNSYISVSNTGTYELDFIEPNTGYTASNSATCFGYTSASGDPYSDLRGPVADARRSIMQKYALDANADCDAYGEQLSTTAQNIGYQKVAAQQALQQKRLEFYQEEQETVLADATSAGTNFNECLSEIFDCYETQADSEPNWTTARIKTYCAQVANVPHCYETMICNPSTSQFRAIIDEQDSTTCNNSQNYEENTCRNVVTLNEILNGVNGATITDTTTKLCLDSDANNCNSADLREQCLLSNWVEEIREWEKLKDEGN</sequence>
<proteinExistence type="predicted"/>
<organism evidence="2 3">
    <name type="scientific">Candidatus Enterousia avistercoris</name>
    <dbReference type="NCBI Taxonomy" id="2840788"/>
    <lineage>
        <taxon>Bacteria</taxon>
        <taxon>Pseudomonadati</taxon>
        <taxon>Pseudomonadota</taxon>
        <taxon>Alphaproteobacteria</taxon>
        <taxon>Candidatus Enterousia</taxon>
    </lineage>
</organism>
<evidence type="ECO:0000256" key="1">
    <source>
        <dbReference type="SAM" id="MobiDB-lite"/>
    </source>
</evidence>
<comment type="caution">
    <text evidence="2">The sequence shown here is derived from an EMBL/GenBank/DDBJ whole genome shotgun (WGS) entry which is preliminary data.</text>
</comment>
<name>A0A9D9DDM9_9PROT</name>
<gene>
    <name evidence="2" type="ORF">IAC69_01705</name>
</gene>
<feature type="compositionally biased region" description="Low complexity" evidence="1">
    <location>
        <begin position="60"/>
        <end position="157"/>
    </location>
</feature>
<accession>A0A9D9DDM9</accession>
<dbReference type="AlphaFoldDB" id="A0A9D9DDM9"/>
<protein>
    <submittedName>
        <fullName evidence="2">Uncharacterized protein</fullName>
    </submittedName>
</protein>
<dbReference type="EMBL" id="JADINC010000025">
    <property type="protein sequence ID" value="MBO8425175.1"/>
    <property type="molecule type" value="Genomic_DNA"/>
</dbReference>
<feature type="region of interest" description="Disordered" evidence="1">
    <location>
        <begin position="56"/>
        <end position="157"/>
    </location>
</feature>
<evidence type="ECO:0000313" key="3">
    <source>
        <dbReference type="Proteomes" id="UP000823630"/>
    </source>
</evidence>
<reference evidence="2" key="1">
    <citation type="submission" date="2020-10" db="EMBL/GenBank/DDBJ databases">
        <authorList>
            <person name="Gilroy R."/>
        </authorList>
    </citation>
    <scope>NUCLEOTIDE SEQUENCE</scope>
    <source>
        <strain evidence="2">8207</strain>
    </source>
</reference>
<evidence type="ECO:0000313" key="2">
    <source>
        <dbReference type="EMBL" id="MBO8425175.1"/>
    </source>
</evidence>
<reference evidence="2" key="2">
    <citation type="journal article" date="2021" name="PeerJ">
        <title>Extensive microbial diversity within the chicken gut microbiome revealed by metagenomics and culture.</title>
        <authorList>
            <person name="Gilroy R."/>
            <person name="Ravi A."/>
            <person name="Getino M."/>
            <person name="Pursley I."/>
            <person name="Horton D.L."/>
            <person name="Alikhan N.F."/>
            <person name="Baker D."/>
            <person name="Gharbi K."/>
            <person name="Hall N."/>
            <person name="Watson M."/>
            <person name="Adriaenssens E.M."/>
            <person name="Foster-Nyarko E."/>
            <person name="Jarju S."/>
            <person name="Secka A."/>
            <person name="Antonio M."/>
            <person name="Oren A."/>
            <person name="Chaudhuri R.R."/>
            <person name="La Ragione R."/>
            <person name="Hildebrand F."/>
            <person name="Pallen M.J."/>
        </authorList>
    </citation>
    <scope>NUCLEOTIDE SEQUENCE</scope>
    <source>
        <strain evidence="2">8207</strain>
    </source>
</reference>